<dbReference type="EMBL" id="JAOB01000080">
    <property type="protein sequence ID" value="EUA16082.1"/>
    <property type="molecule type" value="Genomic_DNA"/>
</dbReference>
<gene>
    <name evidence="1" type="ORF">I553_1057</name>
</gene>
<proteinExistence type="predicted"/>
<name>X7Z988_MYCXE</name>
<comment type="caution">
    <text evidence="1">The sequence shown here is derived from an EMBL/GenBank/DDBJ whole genome shotgun (WGS) entry which is preliminary data.</text>
</comment>
<evidence type="ECO:0000313" key="1">
    <source>
        <dbReference type="EMBL" id="EUA16082.1"/>
    </source>
</evidence>
<accession>X7Z988</accession>
<sequence>MPVFARQLLGIGRLPDDLRAEVEAREYLADYLAVTRQVSGITAQAGRSQRRPTGCHRAGQQAPRGFYDGRMTGHAFSPQERAAVYRVILERRDMRRFVPAAWFRTMC</sequence>
<organism evidence="1">
    <name type="scientific">Mycobacterium xenopi 4042</name>
    <dbReference type="NCBI Taxonomy" id="1299334"/>
    <lineage>
        <taxon>Bacteria</taxon>
        <taxon>Bacillati</taxon>
        <taxon>Actinomycetota</taxon>
        <taxon>Actinomycetes</taxon>
        <taxon>Mycobacteriales</taxon>
        <taxon>Mycobacteriaceae</taxon>
        <taxon>Mycobacterium</taxon>
    </lineage>
</organism>
<dbReference type="AlphaFoldDB" id="X7Z988"/>
<reference evidence="1" key="1">
    <citation type="submission" date="2014-01" db="EMBL/GenBank/DDBJ databases">
        <authorList>
            <person name="Brown-Elliot B."/>
            <person name="Wallace R."/>
            <person name="Lenaerts A."/>
            <person name="Ordway D."/>
            <person name="DeGroote M.A."/>
            <person name="Parker T."/>
            <person name="Sizemore C."/>
            <person name="Tallon L.J."/>
            <person name="Sadzewicz L.K."/>
            <person name="Sengamalay N."/>
            <person name="Fraser C.M."/>
            <person name="Hine E."/>
            <person name="Shefchek K.A."/>
            <person name="Das S.P."/>
            <person name="Tettelin H."/>
        </authorList>
    </citation>
    <scope>NUCLEOTIDE SEQUENCE [LARGE SCALE GENOMIC DNA]</scope>
    <source>
        <strain evidence="1">4042</strain>
    </source>
</reference>
<protein>
    <submittedName>
        <fullName evidence="1">Uncharacterized protein</fullName>
    </submittedName>
</protein>